<dbReference type="EC" id="4.2.1.17" evidence="1"/>
<dbReference type="HOGENOM" id="CLU_3414634_0_0_9"/>
<protein>
    <submittedName>
        <fullName evidence="1">Enoyl-CoA hydratase</fullName>
        <ecNumber evidence="1">4.2.1.17</ecNumber>
    </submittedName>
</protein>
<name>E3PY17_ACESD</name>
<reference evidence="2" key="1">
    <citation type="journal article" date="2010" name="BMC Genomics">
        <title>Clostridium sticklandii, a specialist in amino acid degradation:revisiting its metabolism through its genome sequence.</title>
        <authorList>
            <person name="Fonknechten N."/>
            <person name="Chaussonnerie S."/>
            <person name="Tricot S."/>
            <person name="Lajus A."/>
            <person name="Andreesen J.R."/>
            <person name="Perchat N."/>
            <person name="Pelletier E."/>
            <person name="Gouyvenoux M."/>
            <person name="Barbe V."/>
            <person name="Salanoubat M."/>
            <person name="Le Paslier D."/>
            <person name="Weissenbach J."/>
            <person name="Cohen G.N."/>
            <person name="Kreimeyer A."/>
        </authorList>
    </citation>
    <scope>NUCLEOTIDE SEQUENCE [LARGE SCALE GENOMIC DNA]</scope>
    <source>
        <strain evidence="2">ATCC 12662 / DSM 519 / JCM 1433 / CCUG 9281 / NCIMB 10654 / HF</strain>
    </source>
</reference>
<dbReference type="EMBL" id="FP565809">
    <property type="protein sequence ID" value="CBH21332.1"/>
    <property type="molecule type" value="Genomic_DNA"/>
</dbReference>
<dbReference type="AlphaFoldDB" id="E3PY17"/>
<keyword evidence="2" id="KW-1185">Reference proteome</keyword>
<gene>
    <name evidence="1" type="ordered locus">CLOST_1212</name>
</gene>
<organism evidence="1 2">
    <name type="scientific">Acetoanaerobium sticklandii (strain ATCC 12662 / DSM 519 / JCM 1433 / CCUG 9281 / NCIMB 10654 / HF)</name>
    <name type="common">Clostridium sticklandii</name>
    <dbReference type="NCBI Taxonomy" id="499177"/>
    <lineage>
        <taxon>Bacteria</taxon>
        <taxon>Bacillati</taxon>
        <taxon>Bacillota</taxon>
        <taxon>Clostridia</taxon>
        <taxon>Peptostreptococcales</taxon>
        <taxon>Filifactoraceae</taxon>
        <taxon>Acetoanaerobium</taxon>
    </lineage>
</organism>
<keyword evidence="1" id="KW-0456">Lyase</keyword>
<evidence type="ECO:0000313" key="1">
    <source>
        <dbReference type="EMBL" id="CBH21332.1"/>
    </source>
</evidence>
<accession>E3PY17</accession>
<evidence type="ECO:0000313" key="2">
    <source>
        <dbReference type="Proteomes" id="UP000007041"/>
    </source>
</evidence>
<dbReference type="KEGG" id="cst:CLOST_1212"/>
<dbReference type="Proteomes" id="UP000007041">
    <property type="component" value="Chromosome"/>
</dbReference>
<dbReference type="BioCyc" id="CSTI499177:GJE9-1260-MONOMER"/>
<proteinExistence type="predicted"/>
<sequence length="27" mass="3034">MKEFVSVKKVQIVIDGITIGIVTFIRV</sequence>
<dbReference type="GO" id="GO:0004300">
    <property type="term" value="F:enoyl-CoA hydratase activity"/>
    <property type="evidence" value="ECO:0007669"/>
    <property type="project" value="UniProtKB-EC"/>
</dbReference>